<dbReference type="PANTHER" id="PTHR24637:SF421">
    <property type="entry name" value="CUTICLE COLLAGEN DPY-2"/>
    <property type="match status" value="1"/>
</dbReference>
<feature type="compositionally biased region" description="Pro residues" evidence="1">
    <location>
        <begin position="178"/>
        <end position="190"/>
    </location>
</feature>
<sequence>MWSLATTKAATLPSSRFSPPPPPPNRLPSRPRRNPPDATVSRNHCPQREETLMQTKPPAPDPAAAQVAHAGKNLIQVGGDYIRYIHFNFKTGNWGVAIANLAILGLIFYGLAEGVTRATAAATALVSPPPDPDQFCSSATQQIDTLNQELDQLRQDIRALPAVPGPPGPQGPQGIPGEPGPIGPIGPPGPTGERGVPGEPGPPGERGPQGLPGEPGPQGPRGEPGPQGDRGPQELPGGRDSSPIVR</sequence>
<dbReference type="InterPro" id="IPR008160">
    <property type="entry name" value="Collagen"/>
</dbReference>
<dbReference type="Pfam" id="PF01391">
    <property type="entry name" value="Collagen"/>
    <property type="match status" value="1"/>
</dbReference>
<evidence type="ECO:0000313" key="2">
    <source>
        <dbReference type="EMBL" id="WOB43595.1"/>
    </source>
</evidence>
<accession>A0AA96YBH3</accession>
<dbReference type="AlphaFoldDB" id="A0AA96YBH3"/>
<keyword evidence="2" id="KW-0176">Collagen</keyword>
<organism evidence="2">
    <name type="scientific">Thermoleptolyngbya oregonensis NK1-22</name>
    <dbReference type="NCBI Taxonomy" id="2547457"/>
    <lineage>
        <taxon>Bacteria</taxon>
        <taxon>Bacillati</taxon>
        <taxon>Cyanobacteriota</taxon>
        <taxon>Cyanophyceae</taxon>
        <taxon>Oculatellales</taxon>
        <taxon>Oculatellaceae</taxon>
        <taxon>Thermoleptolyngbya</taxon>
    </lineage>
</organism>
<dbReference type="PANTHER" id="PTHR24637">
    <property type="entry name" value="COLLAGEN"/>
    <property type="match status" value="1"/>
</dbReference>
<reference evidence="2" key="1">
    <citation type="submission" date="2020-05" db="EMBL/GenBank/DDBJ databases">
        <authorList>
            <person name="Zhu T."/>
            <person name="Keshari N."/>
            <person name="Lu X."/>
        </authorList>
    </citation>
    <scope>NUCLEOTIDE SEQUENCE</scope>
    <source>
        <strain evidence="2">NK1-22</strain>
    </source>
</reference>
<feature type="region of interest" description="Disordered" evidence="1">
    <location>
        <begin position="1"/>
        <end position="45"/>
    </location>
</feature>
<feature type="compositionally biased region" description="Low complexity" evidence="1">
    <location>
        <begin position="220"/>
        <end position="234"/>
    </location>
</feature>
<evidence type="ECO:0000256" key="1">
    <source>
        <dbReference type="SAM" id="MobiDB-lite"/>
    </source>
</evidence>
<dbReference type="EMBL" id="CP053540">
    <property type="protein sequence ID" value="WOB43595.1"/>
    <property type="molecule type" value="Genomic_DNA"/>
</dbReference>
<dbReference type="KEGG" id="tog:HNI00_10845"/>
<protein>
    <submittedName>
        <fullName evidence="2">Collagen-like protein</fullName>
    </submittedName>
</protein>
<proteinExistence type="predicted"/>
<name>A0AA96YBH3_9CYAN</name>
<gene>
    <name evidence="2" type="ORF">HNI00_10845</name>
</gene>
<feature type="region of interest" description="Disordered" evidence="1">
    <location>
        <begin position="159"/>
        <end position="246"/>
    </location>
</feature>